<name>A0A1I0K825_9FIRM</name>
<keyword evidence="2" id="KW-1185">Reference proteome</keyword>
<organism evidence="1 2">
    <name type="scientific">Enterocloster lavalensis</name>
    <dbReference type="NCBI Taxonomy" id="460384"/>
    <lineage>
        <taxon>Bacteria</taxon>
        <taxon>Bacillati</taxon>
        <taxon>Bacillota</taxon>
        <taxon>Clostridia</taxon>
        <taxon>Lachnospirales</taxon>
        <taxon>Lachnospiraceae</taxon>
        <taxon>Enterocloster</taxon>
    </lineage>
</organism>
<gene>
    <name evidence="1" type="ORF">SAMN05216313_15311</name>
</gene>
<evidence type="ECO:0000313" key="1">
    <source>
        <dbReference type="EMBL" id="SEU20092.1"/>
    </source>
</evidence>
<protein>
    <submittedName>
        <fullName evidence="1">Uncharacterized protein</fullName>
    </submittedName>
</protein>
<dbReference type="EMBL" id="FOIM01000053">
    <property type="protein sequence ID" value="SEU20092.1"/>
    <property type="molecule type" value="Genomic_DNA"/>
</dbReference>
<accession>A0A1I0K825</accession>
<reference evidence="2" key="1">
    <citation type="submission" date="2016-10" db="EMBL/GenBank/DDBJ databases">
        <authorList>
            <person name="Varghese N."/>
            <person name="Submissions S."/>
        </authorList>
    </citation>
    <scope>NUCLEOTIDE SEQUENCE [LARGE SCALE GENOMIC DNA]</scope>
    <source>
        <strain evidence="2">NLAE-zl-G277</strain>
    </source>
</reference>
<dbReference type="Proteomes" id="UP000198508">
    <property type="component" value="Unassembled WGS sequence"/>
</dbReference>
<evidence type="ECO:0000313" key="2">
    <source>
        <dbReference type="Proteomes" id="UP000198508"/>
    </source>
</evidence>
<proteinExistence type="predicted"/>
<dbReference type="AlphaFoldDB" id="A0A1I0K825"/>
<sequence length="62" mass="7034">MDQGRYKSLLALGSEQVPFGVYAIEKNGRAEMRIDHCKSITQLKNLIRQFKAAGYKVYANGR</sequence>